<dbReference type="Proteomes" id="UP000595857">
    <property type="component" value="Chromosome"/>
</dbReference>
<feature type="region of interest" description="Disordered" evidence="1">
    <location>
        <begin position="58"/>
        <end position="88"/>
    </location>
</feature>
<keyword evidence="3" id="KW-1185">Reference proteome</keyword>
<evidence type="ECO:0000313" key="2">
    <source>
        <dbReference type="EMBL" id="QQR39510.1"/>
    </source>
</evidence>
<feature type="compositionally biased region" description="Low complexity" evidence="1">
    <location>
        <begin position="78"/>
        <end position="88"/>
    </location>
</feature>
<organism evidence="2 3">
    <name type="scientific">Devosia rhizoryzae</name>
    <dbReference type="NCBI Taxonomy" id="2774137"/>
    <lineage>
        <taxon>Bacteria</taxon>
        <taxon>Pseudomonadati</taxon>
        <taxon>Pseudomonadota</taxon>
        <taxon>Alphaproteobacteria</taxon>
        <taxon>Hyphomicrobiales</taxon>
        <taxon>Devosiaceae</taxon>
        <taxon>Devosia</taxon>
    </lineage>
</organism>
<name>A0ABX7C5J6_9HYPH</name>
<evidence type="ECO:0008006" key="4">
    <source>
        <dbReference type="Google" id="ProtNLM"/>
    </source>
</evidence>
<dbReference type="EMBL" id="CP068046">
    <property type="protein sequence ID" value="QQR39510.1"/>
    <property type="molecule type" value="Genomic_DNA"/>
</dbReference>
<protein>
    <recommendedName>
        <fullName evidence="4">Hypervirulence associated protein TUDOR domain-containing protein</fullName>
    </recommendedName>
</protein>
<dbReference type="RefSeq" id="WP_201633757.1">
    <property type="nucleotide sequence ID" value="NZ_CP068046.1"/>
</dbReference>
<feature type="compositionally biased region" description="Basic and acidic residues" evidence="1">
    <location>
        <begin position="68"/>
        <end position="77"/>
    </location>
</feature>
<evidence type="ECO:0000313" key="3">
    <source>
        <dbReference type="Proteomes" id="UP000595857"/>
    </source>
</evidence>
<reference evidence="2 3" key="1">
    <citation type="submission" date="2021-01" db="EMBL/GenBank/DDBJ databases">
        <title>Genome seq and assembly of Devosia sp. LEGU1.</title>
        <authorList>
            <person name="Chhetri G."/>
        </authorList>
    </citation>
    <scope>NUCLEOTIDE SEQUENCE [LARGE SCALE GENOMIC DNA]</scope>
    <source>
        <strain evidence="2 3">LEGU1</strain>
    </source>
</reference>
<evidence type="ECO:0000256" key="1">
    <source>
        <dbReference type="SAM" id="MobiDB-lite"/>
    </source>
</evidence>
<proteinExistence type="predicted"/>
<accession>A0ABX7C5J6</accession>
<gene>
    <name evidence="2" type="ORF">JI748_00360</name>
</gene>
<sequence>MSHLYKIGQLLELRSAPRLSNRPAGTCEVVACLPHDKGPVLYRVQSINERNERVVEETDLVPSTAAKSAEEAVENERSSISIAVSRRR</sequence>